<dbReference type="GO" id="GO:0016491">
    <property type="term" value="F:oxidoreductase activity"/>
    <property type="evidence" value="ECO:0007669"/>
    <property type="project" value="InterPro"/>
</dbReference>
<evidence type="ECO:0000259" key="4">
    <source>
        <dbReference type="Pfam" id="PF00248"/>
    </source>
</evidence>
<dbReference type="InterPro" id="IPR023210">
    <property type="entry name" value="NADP_OxRdtase_dom"/>
</dbReference>
<feature type="site" description="Lowers pKa of active site Tyr" evidence="3">
    <location>
        <position position="79"/>
    </location>
</feature>
<dbReference type="PRINTS" id="PR00069">
    <property type="entry name" value="ALDKETRDTASE"/>
</dbReference>
<dbReference type="CDD" id="cd19138">
    <property type="entry name" value="AKR_YeaE"/>
    <property type="match status" value="1"/>
</dbReference>
<feature type="active site" description="Proton donor" evidence="1">
    <location>
        <position position="54"/>
    </location>
</feature>
<dbReference type="InterPro" id="IPR020471">
    <property type="entry name" value="AKR"/>
</dbReference>
<dbReference type="AlphaFoldDB" id="A0A1R0FCM6"/>
<comment type="caution">
    <text evidence="5">The sequence shown here is derived from an EMBL/GenBank/DDBJ whole genome shotgun (WGS) entry which is preliminary data.</text>
</comment>
<dbReference type="SUPFAM" id="SSF51430">
    <property type="entry name" value="NAD(P)-linked oxidoreductase"/>
    <property type="match status" value="1"/>
</dbReference>
<sequence>MMKTVKFPNGSIVPVLGQGTWGMGEGISSVEDEANSLRAGLDLGLKLIDTAEMYGNGGSERVVGEALVGRRDDAFVVSKVLPSHASRQGTIEACERSLKNLKIEKIDLYLLHWQSSVPLTETVEALEKLVTQGKIDAWGVSNFDTALMQKLEGISPKGHIATDQILYNLSRRGPEFDLIPWCEKRHIPVMAYAPIEQGRIMKNRDLIKIAEKLGVAPSVLALAWVIRNPLMIAIPKTSSLKHLRENVKALDLELDSNVLQALDEIFLPPSHKQPLEVI</sequence>
<evidence type="ECO:0000256" key="3">
    <source>
        <dbReference type="PIRSR" id="PIRSR000097-3"/>
    </source>
</evidence>
<accession>A0A1R0FCM6</accession>
<reference evidence="5 6" key="1">
    <citation type="submission" date="2016-12" db="EMBL/GenBank/DDBJ databases">
        <title>Comparative genomics of Bartonella apis.</title>
        <authorList>
            <person name="Engel P."/>
        </authorList>
    </citation>
    <scope>NUCLEOTIDE SEQUENCE [LARGE SCALE GENOMIC DNA]</scope>
    <source>
        <strain evidence="5 6">PEB0149</strain>
    </source>
</reference>
<dbReference type="Pfam" id="PF00248">
    <property type="entry name" value="Aldo_ket_red"/>
    <property type="match status" value="1"/>
</dbReference>
<dbReference type="PIRSF" id="PIRSF000097">
    <property type="entry name" value="AKR"/>
    <property type="match status" value="1"/>
</dbReference>
<dbReference type="InterPro" id="IPR036812">
    <property type="entry name" value="NAD(P)_OxRdtase_dom_sf"/>
</dbReference>
<dbReference type="PANTHER" id="PTHR43638:SF3">
    <property type="entry name" value="ALDEHYDE REDUCTASE"/>
    <property type="match status" value="1"/>
</dbReference>
<dbReference type="Gene3D" id="3.20.20.100">
    <property type="entry name" value="NADP-dependent oxidoreductase domain"/>
    <property type="match status" value="1"/>
</dbReference>
<feature type="binding site" evidence="2">
    <location>
        <position position="112"/>
    </location>
    <ligand>
        <name>substrate</name>
    </ligand>
</feature>
<gene>
    <name evidence="5" type="ORF">PEB0149_021590</name>
</gene>
<dbReference type="PANTHER" id="PTHR43638">
    <property type="entry name" value="OXIDOREDUCTASE, ALDO/KETO REDUCTASE FAMILY PROTEIN"/>
    <property type="match status" value="1"/>
</dbReference>
<organism evidence="5 6">
    <name type="scientific">Bartonella apis</name>
    <dbReference type="NCBI Taxonomy" id="1686310"/>
    <lineage>
        <taxon>Bacteria</taxon>
        <taxon>Pseudomonadati</taxon>
        <taxon>Pseudomonadota</taxon>
        <taxon>Alphaproteobacteria</taxon>
        <taxon>Hyphomicrobiales</taxon>
        <taxon>Bartonellaceae</taxon>
        <taxon>Bartonella</taxon>
    </lineage>
</organism>
<dbReference type="Proteomes" id="UP000187344">
    <property type="component" value="Unassembled WGS sequence"/>
</dbReference>
<protein>
    <submittedName>
        <fullName evidence="5">Aldo/keto reductase</fullName>
    </submittedName>
</protein>
<evidence type="ECO:0000256" key="1">
    <source>
        <dbReference type="PIRSR" id="PIRSR000097-1"/>
    </source>
</evidence>
<evidence type="ECO:0000256" key="2">
    <source>
        <dbReference type="PIRSR" id="PIRSR000097-2"/>
    </source>
</evidence>
<evidence type="ECO:0000313" key="6">
    <source>
        <dbReference type="Proteomes" id="UP000187344"/>
    </source>
</evidence>
<dbReference type="EMBL" id="LXYT01000001">
    <property type="protein sequence ID" value="OLY44684.1"/>
    <property type="molecule type" value="Genomic_DNA"/>
</dbReference>
<evidence type="ECO:0000313" key="5">
    <source>
        <dbReference type="EMBL" id="OLY44684.1"/>
    </source>
</evidence>
<feature type="domain" description="NADP-dependent oxidoreductase" evidence="4">
    <location>
        <begin position="16"/>
        <end position="265"/>
    </location>
</feature>
<proteinExistence type="predicted"/>
<name>A0A1R0FCM6_9HYPH</name>
<keyword evidence="6" id="KW-1185">Reference proteome</keyword>